<protein>
    <submittedName>
        <fullName evidence="1">904_t:CDS:1</fullName>
    </submittedName>
</protein>
<reference evidence="1" key="1">
    <citation type="submission" date="2021-06" db="EMBL/GenBank/DDBJ databases">
        <authorList>
            <person name="Kallberg Y."/>
            <person name="Tangrot J."/>
            <person name="Rosling A."/>
        </authorList>
    </citation>
    <scope>NUCLEOTIDE SEQUENCE</scope>
    <source>
        <strain evidence="1">IL203A</strain>
    </source>
</reference>
<comment type="caution">
    <text evidence="1">The sequence shown here is derived from an EMBL/GenBank/DDBJ whole genome shotgun (WGS) entry which is preliminary data.</text>
</comment>
<accession>A0ACA9N9C1</accession>
<evidence type="ECO:0000313" key="1">
    <source>
        <dbReference type="EMBL" id="CAG8643033.1"/>
    </source>
</evidence>
<feature type="non-terminal residue" evidence="1">
    <location>
        <position position="1"/>
    </location>
</feature>
<keyword evidence="2" id="KW-1185">Reference proteome</keyword>
<proteinExistence type="predicted"/>
<evidence type="ECO:0000313" key="2">
    <source>
        <dbReference type="Proteomes" id="UP000789702"/>
    </source>
</evidence>
<sequence length="73" mass="8807">KKISSKKQLTNKNKHDKFVINKEDALSQLECQIALEEWQLELEKKKKKLYEKKLKNYEKAYKLGIAEEFKYES</sequence>
<dbReference type="Proteomes" id="UP000789702">
    <property type="component" value="Unassembled WGS sequence"/>
</dbReference>
<name>A0ACA9N9C1_9GLOM</name>
<organism evidence="1 2">
    <name type="scientific">Dentiscutata heterogama</name>
    <dbReference type="NCBI Taxonomy" id="1316150"/>
    <lineage>
        <taxon>Eukaryota</taxon>
        <taxon>Fungi</taxon>
        <taxon>Fungi incertae sedis</taxon>
        <taxon>Mucoromycota</taxon>
        <taxon>Glomeromycotina</taxon>
        <taxon>Glomeromycetes</taxon>
        <taxon>Diversisporales</taxon>
        <taxon>Gigasporaceae</taxon>
        <taxon>Dentiscutata</taxon>
    </lineage>
</organism>
<dbReference type="EMBL" id="CAJVPU010014904">
    <property type="protein sequence ID" value="CAG8643033.1"/>
    <property type="molecule type" value="Genomic_DNA"/>
</dbReference>
<gene>
    <name evidence="1" type="ORF">DHETER_LOCUS8930</name>
</gene>